<dbReference type="InterPro" id="IPR043502">
    <property type="entry name" value="DNA/RNA_pol_sf"/>
</dbReference>
<dbReference type="InterPro" id="IPR054722">
    <property type="entry name" value="PolX-like_BBD"/>
</dbReference>
<keyword evidence="1" id="KW-0064">Aspartyl protease</keyword>
<dbReference type="Pfam" id="PF25597">
    <property type="entry name" value="SH3_retrovirus"/>
    <property type="match status" value="1"/>
</dbReference>
<dbReference type="InterPro" id="IPR057670">
    <property type="entry name" value="SH3_retrovirus"/>
</dbReference>
<keyword evidence="7" id="KW-1185">Reference proteome</keyword>
<dbReference type="Proteomes" id="UP001374535">
    <property type="component" value="Chromosome 1"/>
</dbReference>
<proteinExistence type="predicted"/>
<dbReference type="PANTHER" id="PTHR11439:SF498">
    <property type="entry name" value="DNAK FAMILY PROTEIN"/>
    <property type="match status" value="1"/>
</dbReference>
<dbReference type="InterPro" id="IPR025724">
    <property type="entry name" value="GAG-pre-integrase_dom"/>
</dbReference>
<dbReference type="GO" id="GO:0004190">
    <property type="term" value="F:aspartic-type endopeptidase activity"/>
    <property type="evidence" value="ECO:0007669"/>
    <property type="project" value="UniProtKB-KW"/>
</dbReference>
<feature type="domain" description="GAG-pre-integrase" evidence="3">
    <location>
        <begin position="347"/>
        <end position="405"/>
    </location>
</feature>
<feature type="domain" description="Reverse transcriptase Ty1/copia-type" evidence="2">
    <location>
        <begin position="764"/>
        <end position="838"/>
    </location>
</feature>
<keyword evidence="1" id="KW-0645">Protease</keyword>
<evidence type="ECO:0000256" key="1">
    <source>
        <dbReference type="ARBA" id="ARBA00022750"/>
    </source>
</evidence>
<evidence type="ECO:0008006" key="8">
    <source>
        <dbReference type="Google" id="ProtNLM"/>
    </source>
</evidence>
<name>A0AAQ3PB45_VIGMU</name>
<sequence>MDTTSEIWRDLKDRFSHADKFRILACHQGDFSVSEYYTKLKILWKELELYRCVLSCNCLTPCACELLAKLQKEREDDYVIRFLRGLNESYAQVRSEIMIMDPMPSIVKTFSMVLQHEREFIGTNPKHPVSDSLAFTAVSNAQPRFNSSNKVPFNASKNTFKNNKFCEKCKKTNHTIETCYFRIGFPAGYKKNKPNTKASASLVEVDSAASLQQLDLDDQYQAILALLQHSKDHSSSVFDSGAIDHICPTKSFFHNLHAITTIHIKLPNHTTVTANFSGNIHIGDLFLLDVLFVPEFSAHLISIPKLVSTIDCMAKSHFKMIGAARKINGLYCLEELNAIRCNLLFQNDVINKSNAFAVNAVNTSALWHHRLGHTSNSILQLLSSQHADIIYKSCAPCDTCHFAKHKKLPFSLGTSKSSQFFELLHADIWRPLNTVSVDAFANTITSGRTKLDKRASKCIFLGFKSRVKGFLLYDMTTQHLLLSRNVILYESHFPYSVSHHHNTDIVASQQSFDSLISFDIPSSHFNDFRITSDIVSSINDPNVVEPVMQFHNDSNDTVQPVDPPGRISTRIRKPPANLSNYDCSTVSFAPTYSSTAYPLQSYLSYSKCSNSHTVFCMSLSAIIEPSSFKEACQHAHWQQAMLAEIQALERNKTWSLTKLNVAGVIERYKARLVAKGFTQTEGMDFFDTFSPVVKITTVRFLLSIAVSHNWFLHQLDVDNAFLRGDLDEEVYMKPPPGLILPEPHLSLADHSLLLRHSATSFTALLIYVDDIVLTGDSMDDIVVVKKFLHQEFQINDLGNLKYFLGFEVARSRQGLFLNQQKYCLEILAEFGLIGCKLAPSPSNPTNKLKDDDGDLLPDPIPYRRLIGKLQYLTNTRPDISFVVQQVSQFMSKPRSSHLNVVFRILKYLKGCLVLGFFYPSSNPHRLQAFYDSDWAACCISRKSTTGYCVFYGNCLISWKSKKQSTVSKSSTEAEYRALASVACELQWLKYVADDLCLKIPLPFPTFCDNQSTIQLAKNPSFHERTKHIEVNCHLIRAKVLDGLIVLCHVPSKHQLADMFTKSLYPRPLNINLSKMGLLNIHHPS</sequence>
<gene>
    <name evidence="6" type="ORF">V8G54_002886</name>
</gene>
<dbReference type="Pfam" id="PF22936">
    <property type="entry name" value="Pol_BBD"/>
    <property type="match status" value="1"/>
</dbReference>
<dbReference type="CDD" id="cd09272">
    <property type="entry name" value="RNase_HI_RT_Ty1"/>
    <property type="match status" value="1"/>
</dbReference>
<organism evidence="6 7">
    <name type="scientific">Vigna mungo</name>
    <name type="common">Black gram</name>
    <name type="synonym">Phaseolus mungo</name>
    <dbReference type="NCBI Taxonomy" id="3915"/>
    <lineage>
        <taxon>Eukaryota</taxon>
        <taxon>Viridiplantae</taxon>
        <taxon>Streptophyta</taxon>
        <taxon>Embryophyta</taxon>
        <taxon>Tracheophyta</taxon>
        <taxon>Spermatophyta</taxon>
        <taxon>Magnoliopsida</taxon>
        <taxon>eudicotyledons</taxon>
        <taxon>Gunneridae</taxon>
        <taxon>Pentapetalae</taxon>
        <taxon>rosids</taxon>
        <taxon>fabids</taxon>
        <taxon>Fabales</taxon>
        <taxon>Fabaceae</taxon>
        <taxon>Papilionoideae</taxon>
        <taxon>50 kb inversion clade</taxon>
        <taxon>NPAAA clade</taxon>
        <taxon>indigoferoid/millettioid clade</taxon>
        <taxon>Phaseoleae</taxon>
        <taxon>Vigna</taxon>
    </lineage>
</organism>
<reference evidence="6 7" key="1">
    <citation type="journal article" date="2023" name="Life. Sci Alliance">
        <title>Evolutionary insights into 3D genome organization and epigenetic landscape of Vigna mungo.</title>
        <authorList>
            <person name="Junaid A."/>
            <person name="Singh B."/>
            <person name="Bhatia S."/>
        </authorList>
    </citation>
    <scope>NUCLEOTIDE SEQUENCE [LARGE SCALE GENOMIC DNA]</scope>
    <source>
        <strain evidence="6">Urdbean</strain>
    </source>
</reference>
<dbReference type="InterPro" id="IPR013103">
    <property type="entry name" value="RVT_2"/>
</dbReference>
<evidence type="ECO:0000259" key="2">
    <source>
        <dbReference type="Pfam" id="PF07727"/>
    </source>
</evidence>
<evidence type="ECO:0000313" key="7">
    <source>
        <dbReference type="Proteomes" id="UP001374535"/>
    </source>
</evidence>
<keyword evidence="1" id="KW-0378">Hydrolase</keyword>
<evidence type="ECO:0000259" key="5">
    <source>
        <dbReference type="Pfam" id="PF25597"/>
    </source>
</evidence>
<protein>
    <recommendedName>
        <fullName evidence="8">Retrovirus-related Pol polyprotein from transposon TNT 1-94</fullName>
    </recommendedName>
</protein>
<dbReference type="PANTHER" id="PTHR11439">
    <property type="entry name" value="GAG-POL-RELATED RETROTRANSPOSON"/>
    <property type="match status" value="1"/>
</dbReference>
<feature type="domain" description="Retroviral polymerase SH3-like" evidence="5">
    <location>
        <begin position="440"/>
        <end position="498"/>
    </location>
</feature>
<dbReference type="Pfam" id="PF07727">
    <property type="entry name" value="RVT_2"/>
    <property type="match status" value="2"/>
</dbReference>
<dbReference type="SUPFAM" id="SSF56672">
    <property type="entry name" value="DNA/RNA polymerases"/>
    <property type="match status" value="1"/>
</dbReference>
<evidence type="ECO:0000259" key="3">
    <source>
        <dbReference type="Pfam" id="PF13976"/>
    </source>
</evidence>
<feature type="domain" description="Retrovirus-related Pol polyprotein from transposon TNT 1-94-like beta-barrel" evidence="4">
    <location>
        <begin position="238"/>
        <end position="307"/>
    </location>
</feature>
<dbReference type="Pfam" id="PF13976">
    <property type="entry name" value="gag_pre-integrs"/>
    <property type="match status" value="1"/>
</dbReference>
<dbReference type="AlphaFoldDB" id="A0AAQ3PB45"/>
<evidence type="ECO:0000259" key="4">
    <source>
        <dbReference type="Pfam" id="PF22936"/>
    </source>
</evidence>
<accession>A0AAQ3PB45</accession>
<evidence type="ECO:0000313" key="6">
    <source>
        <dbReference type="EMBL" id="WVZ24342.1"/>
    </source>
</evidence>
<feature type="domain" description="Reverse transcriptase Ty1/copia-type" evidence="2">
    <location>
        <begin position="652"/>
        <end position="739"/>
    </location>
</feature>
<dbReference type="EMBL" id="CP144700">
    <property type="protein sequence ID" value="WVZ24342.1"/>
    <property type="molecule type" value="Genomic_DNA"/>
</dbReference>